<dbReference type="Proteomes" id="UP000494216">
    <property type="component" value="Unassembled WGS sequence"/>
</dbReference>
<sequence length="380" mass="43117">MASSKRVTVKYPLWGEEHSLAVNKAGSIRRLQMLTPAQPHSARACLLIVHGMNEHIGRYGEIARYFADRFIVAGMDMTAHGLSNPVLMKAHKSIEAGALAYDVSRAYLEQAQIRNLQPLRNDLEQALAYLIDYSNKASGKSPLPVFILSHSLGSLVSASWLLQAGNAASTAAITGIIFTGPAFAVTEVPGWRGWFQNPLIRFSFHTHEHFLNPHREPLLLLLWHQLLALLSVPVQDGLIELLSLPGLRNLFSPTRPDWVVEYLSDWPEERSRLRRDNYCIRRCILRYVLAVEKEIILFRRRMAAFAIPYLLIYSEHDPITAAWGNSDFAAVTYTRHPHNEQMVLAGKSHHEHLFSSPALRKQILRKIDSWLELRLGNRKT</sequence>
<dbReference type="PANTHER" id="PTHR11614">
    <property type="entry name" value="PHOSPHOLIPASE-RELATED"/>
    <property type="match status" value="1"/>
</dbReference>
<dbReference type="RefSeq" id="WP_246247068.1">
    <property type="nucleotide sequence ID" value="NZ_CADCXN010000098.1"/>
</dbReference>
<dbReference type="AlphaFoldDB" id="A0A8S0WL17"/>
<dbReference type="Gene3D" id="3.40.50.1820">
    <property type="entry name" value="alpha/beta hydrolase"/>
    <property type="match status" value="1"/>
</dbReference>
<reference evidence="2 3" key="1">
    <citation type="submission" date="2020-02" db="EMBL/GenBank/DDBJ databases">
        <authorList>
            <person name="Hogendoorn C."/>
        </authorList>
    </citation>
    <scope>NUCLEOTIDE SEQUENCE [LARGE SCALE GENOMIC DNA]</scope>
    <source>
        <strain evidence="2">METHB21</strain>
    </source>
</reference>
<dbReference type="Pfam" id="PF12146">
    <property type="entry name" value="Hydrolase_4"/>
    <property type="match status" value="1"/>
</dbReference>
<evidence type="ECO:0000313" key="2">
    <source>
        <dbReference type="EMBL" id="CAA9892340.1"/>
    </source>
</evidence>
<protein>
    <recommendedName>
        <fullName evidence="1">Serine aminopeptidase S33 domain-containing protein</fullName>
    </recommendedName>
</protein>
<keyword evidence="3" id="KW-1185">Reference proteome</keyword>
<dbReference type="InterPro" id="IPR051044">
    <property type="entry name" value="MAG_DAG_Lipase"/>
</dbReference>
<accession>A0A8S0WL17</accession>
<comment type="caution">
    <text evidence="2">The sequence shown here is derived from an EMBL/GenBank/DDBJ whole genome shotgun (WGS) entry which is preliminary data.</text>
</comment>
<dbReference type="EMBL" id="CADCXN010000098">
    <property type="protein sequence ID" value="CAA9892340.1"/>
    <property type="molecule type" value="Genomic_DNA"/>
</dbReference>
<gene>
    <name evidence="2" type="ORF">METHB2_660011</name>
</gene>
<feature type="domain" description="Serine aminopeptidase S33" evidence="1">
    <location>
        <begin position="41"/>
        <end position="331"/>
    </location>
</feature>
<dbReference type="InterPro" id="IPR029058">
    <property type="entry name" value="AB_hydrolase_fold"/>
</dbReference>
<evidence type="ECO:0000259" key="1">
    <source>
        <dbReference type="Pfam" id="PF12146"/>
    </source>
</evidence>
<proteinExistence type="predicted"/>
<evidence type="ECO:0000313" key="3">
    <source>
        <dbReference type="Proteomes" id="UP000494216"/>
    </source>
</evidence>
<name>A0A8S0WL17_9GAMM</name>
<dbReference type="InterPro" id="IPR022742">
    <property type="entry name" value="Hydrolase_4"/>
</dbReference>
<dbReference type="SUPFAM" id="SSF53474">
    <property type="entry name" value="alpha/beta-Hydrolases"/>
    <property type="match status" value="1"/>
</dbReference>
<organism evidence="2 3">
    <name type="scientific">Candidatus Methylobacter favarea</name>
    <dbReference type="NCBI Taxonomy" id="2707345"/>
    <lineage>
        <taxon>Bacteria</taxon>
        <taxon>Pseudomonadati</taxon>
        <taxon>Pseudomonadota</taxon>
        <taxon>Gammaproteobacteria</taxon>
        <taxon>Methylococcales</taxon>
        <taxon>Methylococcaceae</taxon>
        <taxon>Methylobacter</taxon>
    </lineage>
</organism>